<dbReference type="STRING" id="264697.ABE28_008420"/>
<dbReference type="CDD" id="cd07377">
    <property type="entry name" value="WHTH_GntR"/>
    <property type="match status" value="1"/>
</dbReference>
<dbReference type="PANTHER" id="PTHR43537:SF24">
    <property type="entry name" value="GLUCONATE OPERON TRANSCRIPTIONAL REPRESSOR"/>
    <property type="match status" value="1"/>
</dbReference>
<dbReference type="Pfam" id="PF00392">
    <property type="entry name" value="GntR"/>
    <property type="match status" value="1"/>
</dbReference>
<dbReference type="PRINTS" id="PR00033">
    <property type="entry name" value="HTHASNC"/>
</dbReference>
<dbReference type="InterPro" id="IPR000524">
    <property type="entry name" value="Tscrpt_reg_HTH_GntR"/>
</dbReference>
<evidence type="ECO:0000256" key="1">
    <source>
        <dbReference type="ARBA" id="ARBA00023015"/>
    </source>
</evidence>
<dbReference type="KEGG" id="bmur:ABE28_008420"/>
<dbReference type="SUPFAM" id="SSF48008">
    <property type="entry name" value="GntR ligand-binding domain-like"/>
    <property type="match status" value="1"/>
</dbReference>
<dbReference type="SMART" id="SM00345">
    <property type="entry name" value="HTH_GNTR"/>
    <property type="match status" value="1"/>
</dbReference>
<dbReference type="OrthoDB" id="2592645at2"/>
<sequence length="219" mass="25799">MAKGSLKDDVRHVLREDIISNKLKPGQRIVETEIAKNMGISQVPVREALRGLEEEGLVKSIKYRGPFVTEINVSEMYHIFLLRSEVEENALSHILPNITKRNIGELYDIIDKMALINKMDNYSAQSALDLEFHYTIIKWSNIDIYRRIWKTLDGHIRRFIMFMHPMIENKQKEVYNDHLNLVKVLESKNIEKARTAFKNHIMEYFLENKELIEQISNDK</sequence>
<evidence type="ECO:0000313" key="5">
    <source>
        <dbReference type="EMBL" id="AOH54378.1"/>
    </source>
</evidence>
<dbReference type="SMART" id="SM00895">
    <property type="entry name" value="FCD"/>
    <property type="match status" value="1"/>
</dbReference>
<accession>A0A1B3XMC9</accession>
<keyword evidence="3" id="KW-0804">Transcription</keyword>
<dbReference type="SUPFAM" id="SSF46785">
    <property type="entry name" value="Winged helix' DNA-binding domain"/>
    <property type="match status" value="1"/>
</dbReference>
<keyword evidence="1" id="KW-0805">Transcription regulation</keyword>
<dbReference type="RefSeq" id="WP_064461936.1">
    <property type="nucleotide sequence ID" value="NZ_CP017080.1"/>
</dbReference>
<evidence type="ECO:0000313" key="6">
    <source>
        <dbReference type="Proteomes" id="UP000077926"/>
    </source>
</evidence>
<dbReference type="GO" id="GO:0043565">
    <property type="term" value="F:sequence-specific DNA binding"/>
    <property type="evidence" value="ECO:0007669"/>
    <property type="project" value="InterPro"/>
</dbReference>
<evidence type="ECO:0000256" key="2">
    <source>
        <dbReference type="ARBA" id="ARBA00023125"/>
    </source>
</evidence>
<dbReference type="PANTHER" id="PTHR43537">
    <property type="entry name" value="TRANSCRIPTIONAL REGULATOR, GNTR FAMILY"/>
    <property type="match status" value="1"/>
</dbReference>
<dbReference type="PROSITE" id="PS50949">
    <property type="entry name" value="HTH_GNTR"/>
    <property type="match status" value="1"/>
</dbReference>
<keyword evidence="6" id="KW-1185">Reference proteome</keyword>
<evidence type="ECO:0000259" key="4">
    <source>
        <dbReference type="PROSITE" id="PS50949"/>
    </source>
</evidence>
<evidence type="ECO:0000256" key="3">
    <source>
        <dbReference type="ARBA" id="ARBA00023163"/>
    </source>
</evidence>
<dbReference type="AlphaFoldDB" id="A0A1B3XMC9"/>
<dbReference type="GO" id="GO:0003700">
    <property type="term" value="F:DNA-binding transcription factor activity"/>
    <property type="evidence" value="ECO:0007669"/>
    <property type="project" value="InterPro"/>
</dbReference>
<dbReference type="Proteomes" id="UP000077926">
    <property type="component" value="Chromosome"/>
</dbReference>
<proteinExistence type="predicted"/>
<keyword evidence="2" id="KW-0238">DNA-binding</keyword>
<organism evidence="5 6">
    <name type="scientific">Peribacillus muralis</name>
    <dbReference type="NCBI Taxonomy" id="264697"/>
    <lineage>
        <taxon>Bacteria</taxon>
        <taxon>Bacillati</taxon>
        <taxon>Bacillota</taxon>
        <taxon>Bacilli</taxon>
        <taxon>Bacillales</taxon>
        <taxon>Bacillaceae</taxon>
        <taxon>Peribacillus</taxon>
    </lineage>
</organism>
<feature type="domain" description="HTH gntR-type" evidence="4">
    <location>
        <begin position="4"/>
        <end position="71"/>
    </location>
</feature>
<dbReference type="InterPro" id="IPR036388">
    <property type="entry name" value="WH-like_DNA-bd_sf"/>
</dbReference>
<reference evidence="5 6" key="1">
    <citation type="submission" date="2016-08" db="EMBL/GenBank/DDBJ databases">
        <title>Complete genome sequence of Bacillus muralis G25-68, a strain with toxicity to nematodes.</title>
        <authorList>
            <person name="Zheng Z."/>
        </authorList>
    </citation>
    <scope>NUCLEOTIDE SEQUENCE [LARGE SCALE GENOMIC DNA]</scope>
    <source>
        <strain evidence="5 6">G25-68</strain>
    </source>
</reference>
<dbReference type="InterPro" id="IPR011711">
    <property type="entry name" value="GntR_C"/>
</dbReference>
<name>A0A1B3XMC9_9BACI</name>
<dbReference type="InterPro" id="IPR008920">
    <property type="entry name" value="TF_FadR/GntR_C"/>
</dbReference>
<dbReference type="Gene3D" id="1.10.10.10">
    <property type="entry name" value="Winged helix-like DNA-binding domain superfamily/Winged helix DNA-binding domain"/>
    <property type="match status" value="1"/>
</dbReference>
<dbReference type="Gene3D" id="1.20.120.530">
    <property type="entry name" value="GntR ligand-binding domain-like"/>
    <property type="match status" value="1"/>
</dbReference>
<dbReference type="InterPro" id="IPR000485">
    <property type="entry name" value="AsnC-type_HTH_dom"/>
</dbReference>
<protein>
    <recommendedName>
        <fullName evidence="4">HTH gntR-type domain-containing protein</fullName>
    </recommendedName>
</protein>
<dbReference type="EMBL" id="CP017080">
    <property type="protein sequence ID" value="AOH54378.1"/>
    <property type="molecule type" value="Genomic_DNA"/>
</dbReference>
<dbReference type="InterPro" id="IPR036390">
    <property type="entry name" value="WH_DNA-bd_sf"/>
</dbReference>
<gene>
    <name evidence="5" type="ORF">ABE28_008420</name>
</gene>
<dbReference type="Pfam" id="PF07729">
    <property type="entry name" value="FCD"/>
    <property type="match status" value="1"/>
</dbReference>